<dbReference type="EMBL" id="CP045891">
    <property type="protein sequence ID" value="QQP57662.1"/>
    <property type="molecule type" value="Genomic_DNA"/>
</dbReference>
<dbReference type="AlphaFoldDB" id="A0A7T8KKK6"/>
<feature type="non-terminal residue" evidence="1">
    <location>
        <position position="91"/>
    </location>
</feature>
<dbReference type="Proteomes" id="UP000595437">
    <property type="component" value="Chromosome 2"/>
</dbReference>
<gene>
    <name evidence="1" type="ORF">FKW44_002730</name>
</gene>
<sequence length="91" mass="10592">MYSNVLKGNKRTFKGADVQVNLTRYFKWKIFVLLMETEDGKAYKGEFVKHVYIYDIAMLCRFKEFEIAGASPRFGNGKHVFIPIIQLMYGA</sequence>
<evidence type="ECO:0000313" key="2">
    <source>
        <dbReference type="Proteomes" id="UP000595437"/>
    </source>
</evidence>
<organism evidence="1 2">
    <name type="scientific">Caligus rogercresseyi</name>
    <name type="common">Sea louse</name>
    <dbReference type="NCBI Taxonomy" id="217165"/>
    <lineage>
        <taxon>Eukaryota</taxon>
        <taxon>Metazoa</taxon>
        <taxon>Ecdysozoa</taxon>
        <taxon>Arthropoda</taxon>
        <taxon>Crustacea</taxon>
        <taxon>Multicrustacea</taxon>
        <taxon>Hexanauplia</taxon>
        <taxon>Copepoda</taxon>
        <taxon>Siphonostomatoida</taxon>
        <taxon>Caligidae</taxon>
        <taxon>Caligus</taxon>
    </lineage>
</organism>
<reference evidence="2" key="1">
    <citation type="submission" date="2021-01" db="EMBL/GenBank/DDBJ databases">
        <title>Caligus Genome Assembly.</title>
        <authorList>
            <person name="Gallardo-Escarate C."/>
        </authorList>
    </citation>
    <scope>NUCLEOTIDE SEQUENCE [LARGE SCALE GENOMIC DNA]</scope>
</reference>
<proteinExistence type="predicted"/>
<keyword evidence="2" id="KW-1185">Reference proteome</keyword>
<protein>
    <submittedName>
        <fullName evidence="1">Uncharacterized protein</fullName>
    </submittedName>
</protein>
<accession>A0A7T8KKK6</accession>
<evidence type="ECO:0000313" key="1">
    <source>
        <dbReference type="EMBL" id="QQP57662.1"/>
    </source>
</evidence>
<name>A0A7T8KKK6_CALRO</name>